<protein>
    <recommendedName>
        <fullName evidence="2">DUF7514 domain-containing protein</fullName>
    </recommendedName>
</protein>
<proteinExistence type="predicted"/>
<dbReference type="Proteomes" id="UP000027265">
    <property type="component" value="Unassembled WGS sequence"/>
</dbReference>
<feature type="compositionally biased region" description="Polar residues" evidence="1">
    <location>
        <begin position="39"/>
        <end position="60"/>
    </location>
</feature>
<name>A0A067PVU9_9AGAM</name>
<evidence type="ECO:0000313" key="4">
    <source>
        <dbReference type="Proteomes" id="UP000027265"/>
    </source>
</evidence>
<keyword evidence="4" id="KW-1185">Reference proteome</keyword>
<reference evidence="4" key="1">
    <citation type="journal article" date="2014" name="Proc. Natl. Acad. Sci. U.S.A.">
        <title>Extensive sampling of basidiomycete genomes demonstrates inadequacy of the white-rot/brown-rot paradigm for wood decay fungi.</title>
        <authorList>
            <person name="Riley R."/>
            <person name="Salamov A.A."/>
            <person name="Brown D.W."/>
            <person name="Nagy L.G."/>
            <person name="Floudas D."/>
            <person name="Held B.W."/>
            <person name="Levasseur A."/>
            <person name="Lombard V."/>
            <person name="Morin E."/>
            <person name="Otillar R."/>
            <person name="Lindquist E.A."/>
            <person name="Sun H."/>
            <person name="LaButti K.M."/>
            <person name="Schmutz J."/>
            <person name="Jabbour D."/>
            <person name="Luo H."/>
            <person name="Baker S.E."/>
            <person name="Pisabarro A.G."/>
            <person name="Walton J.D."/>
            <person name="Blanchette R.A."/>
            <person name="Henrissat B."/>
            <person name="Martin F."/>
            <person name="Cullen D."/>
            <person name="Hibbett D.S."/>
            <person name="Grigoriev I.V."/>
        </authorList>
    </citation>
    <scope>NUCLEOTIDE SEQUENCE [LARGE SCALE GENOMIC DNA]</scope>
    <source>
        <strain evidence="4">MUCL 33604</strain>
    </source>
</reference>
<feature type="compositionally biased region" description="Low complexity" evidence="1">
    <location>
        <begin position="64"/>
        <end position="78"/>
    </location>
</feature>
<dbReference type="HOGENOM" id="CLU_692735_0_0_1"/>
<evidence type="ECO:0000259" key="2">
    <source>
        <dbReference type="Pfam" id="PF24355"/>
    </source>
</evidence>
<dbReference type="InterPro" id="IPR055936">
    <property type="entry name" value="DUF7514"/>
</dbReference>
<evidence type="ECO:0000256" key="1">
    <source>
        <dbReference type="SAM" id="MobiDB-lite"/>
    </source>
</evidence>
<gene>
    <name evidence="3" type="ORF">JAAARDRAFT_193470</name>
</gene>
<dbReference type="EMBL" id="KL197718">
    <property type="protein sequence ID" value="KDQ57985.1"/>
    <property type="molecule type" value="Genomic_DNA"/>
</dbReference>
<sequence length="423" mass="44672">MGTGQYTPPPNPGPGAFGPPYRHAQSVPPLGNPYPQIPRHSSSFSAGQYQTGPPTTQIPNRSWGASPTSAGPSPSTSGYAPVQYDSPYGGGDFYGSLIDANGRPSQILARLADALFFYMDQCCDVVQLRGTKKIEPAKISWLALKMGEDQASADATEELLQSYYDAGSIPYTIGVVNGRQVPVLDRRGFLHMVVYDSRAIPVEEHKYWSKVLNMFRLTDPATRQPFPTPIPRSAFPISPDMTLSLSYNNWRMQAARVIGTRKAQAAMSQFGKPAAAVAAGGATGVSADYLAQLQGMAGSGASAASGSSTGPSLATAAKFATSAYKVAHHFMGNNNNSTSNQFGTTPSFDPNSFGMNSQGFDPNSFGLNNQGFDPSTLSQFTNPGGFDPSSLTGLVDPNGLGGLADPNMISGLLDPNLLGNLYN</sequence>
<organism evidence="3 4">
    <name type="scientific">Jaapia argillacea MUCL 33604</name>
    <dbReference type="NCBI Taxonomy" id="933084"/>
    <lineage>
        <taxon>Eukaryota</taxon>
        <taxon>Fungi</taxon>
        <taxon>Dikarya</taxon>
        <taxon>Basidiomycota</taxon>
        <taxon>Agaricomycotina</taxon>
        <taxon>Agaricomycetes</taxon>
        <taxon>Agaricomycetidae</taxon>
        <taxon>Jaapiales</taxon>
        <taxon>Jaapiaceae</taxon>
        <taxon>Jaapia</taxon>
    </lineage>
</organism>
<dbReference type="Pfam" id="PF24355">
    <property type="entry name" value="DUF7514"/>
    <property type="match status" value="1"/>
</dbReference>
<dbReference type="AlphaFoldDB" id="A0A067PVU9"/>
<dbReference type="STRING" id="933084.A0A067PVU9"/>
<feature type="domain" description="DUF7514" evidence="2">
    <location>
        <begin position="95"/>
        <end position="248"/>
    </location>
</feature>
<accession>A0A067PVU9</accession>
<dbReference type="OrthoDB" id="3268672at2759"/>
<feature type="region of interest" description="Disordered" evidence="1">
    <location>
        <begin position="1"/>
        <end position="82"/>
    </location>
</feature>
<dbReference type="InParanoid" id="A0A067PVU9"/>
<evidence type="ECO:0000313" key="3">
    <source>
        <dbReference type="EMBL" id="KDQ57985.1"/>
    </source>
</evidence>